<evidence type="ECO:0000256" key="1">
    <source>
        <dbReference type="SAM" id="MobiDB-lite"/>
    </source>
</evidence>
<evidence type="ECO:0000313" key="3">
    <source>
        <dbReference type="Proteomes" id="UP000095281"/>
    </source>
</evidence>
<dbReference type="InterPro" id="IPR005135">
    <property type="entry name" value="Endo/exonuclease/phosphatase"/>
</dbReference>
<reference evidence="4" key="1">
    <citation type="submission" date="2016-11" db="UniProtKB">
        <authorList>
            <consortium name="WormBaseParasite"/>
        </authorList>
    </citation>
    <scope>IDENTIFICATION</scope>
</reference>
<feature type="domain" description="Endonuclease/exonuclease/phosphatase" evidence="2">
    <location>
        <begin position="322"/>
        <end position="547"/>
    </location>
</feature>
<dbReference type="PANTHER" id="PTHR12121">
    <property type="entry name" value="CARBON CATABOLITE REPRESSOR PROTEIN 4"/>
    <property type="match status" value="1"/>
</dbReference>
<dbReference type="GO" id="GO:0000175">
    <property type="term" value="F:3'-5'-RNA exonuclease activity"/>
    <property type="evidence" value="ECO:0007669"/>
    <property type="project" value="TreeGrafter"/>
</dbReference>
<feature type="compositionally biased region" description="Basic residues" evidence="1">
    <location>
        <begin position="158"/>
        <end position="172"/>
    </location>
</feature>
<dbReference type="PANTHER" id="PTHR12121:SF34">
    <property type="entry name" value="PROTEIN ANGEL"/>
    <property type="match status" value="1"/>
</dbReference>
<dbReference type="InterPro" id="IPR036691">
    <property type="entry name" value="Endo/exonu/phosph_ase_sf"/>
</dbReference>
<dbReference type="WBParaSite" id="MhA1_Contig373.frz3.gene31">
    <property type="protein sequence ID" value="MhA1_Contig373.frz3.gene31"/>
    <property type="gene ID" value="MhA1_Contig373.frz3.gene31"/>
</dbReference>
<sequence>MVKLSKTSKTIKITKQKQLQRVITKKHQPDKTLQKQRLLEMSFAKLNAELAKKDSKNDLINGYGAKKNIFMDILKIPPVVDLASVDDEASNHSRASSFLLPSTLTAKSLKQEIRQEVHHQEVQQEDLVLLDSASTTEEESRDATLTNNTPNSSPLKLSTKRRRLRPLKKAEKRRASLNRCAQTLIATTSESQLLKERLCKTCVDNIDKATIECIKSSEDLRQKFKQESIQSTSNADAYALTLRYTAEEILSYRPQQQLNPIDEPHVDYKTFASRIRFEHRSIQIDLSKNYKLVGLRYFQQILGEDIVSDFDKFIRVPLAVVSFNVLCQHYVETMRHLYQHLKGDKRIHELWNSRKQKLQLEFDRVDADVFCLQEVQDAHYEEFYQPYFASRKFQGIFTRKAGGVLTPDGCAIFWRQSKLTLLHINQVSYNLNTSVMDKPNVGQVAIFGLNDCLYNSSAVCISNTHIFFKMDKGVIKLSQIAYLLGHMKKAENEFLASMKTQTDPIRKYNFVGHILCGDFNIEPTSPLHGFLMERKIDLRTGCSMNLALKPPYVLPRFGMSPSLVGTIPLAKMRLTKNCELVDPNDSVKSQLFKVGEGEYLSHDFSFASVYEHFNVVGEPEVSSYHSEQSTPDFIFYTIPKNNQQLRIATSKNNPADDSAQKQQLAVEGFIQLRKRLSLPTLEELEKACGRLPNEQYGSDHLLICAEFDILCPLIVPSS</sequence>
<accession>A0A1I8BP50</accession>
<feature type="compositionally biased region" description="Polar residues" evidence="1">
    <location>
        <begin position="143"/>
        <end position="156"/>
    </location>
</feature>
<feature type="region of interest" description="Disordered" evidence="1">
    <location>
        <begin position="137"/>
        <end position="172"/>
    </location>
</feature>
<organism evidence="3 4">
    <name type="scientific">Meloidogyne hapla</name>
    <name type="common">Root-knot nematode worm</name>
    <dbReference type="NCBI Taxonomy" id="6305"/>
    <lineage>
        <taxon>Eukaryota</taxon>
        <taxon>Metazoa</taxon>
        <taxon>Ecdysozoa</taxon>
        <taxon>Nematoda</taxon>
        <taxon>Chromadorea</taxon>
        <taxon>Rhabditida</taxon>
        <taxon>Tylenchina</taxon>
        <taxon>Tylenchomorpha</taxon>
        <taxon>Tylenchoidea</taxon>
        <taxon>Meloidogynidae</taxon>
        <taxon>Meloidogyninae</taxon>
        <taxon>Meloidogyne</taxon>
    </lineage>
</organism>
<dbReference type="SUPFAM" id="SSF56219">
    <property type="entry name" value="DNase I-like"/>
    <property type="match status" value="1"/>
</dbReference>
<proteinExistence type="predicted"/>
<dbReference type="Pfam" id="PF03372">
    <property type="entry name" value="Exo_endo_phos"/>
    <property type="match status" value="1"/>
</dbReference>
<dbReference type="Proteomes" id="UP000095281">
    <property type="component" value="Unplaced"/>
</dbReference>
<dbReference type="AlphaFoldDB" id="A0A1I8BP50"/>
<dbReference type="InterPro" id="IPR050410">
    <property type="entry name" value="CCR4/nocturin_mRNA_transcr"/>
</dbReference>
<evidence type="ECO:0000259" key="2">
    <source>
        <dbReference type="Pfam" id="PF03372"/>
    </source>
</evidence>
<dbReference type="Gene3D" id="3.60.10.10">
    <property type="entry name" value="Endonuclease/exonuclease/phosphatase"/>
    <property type="match status" value="1"/>
</dbReference>
<evidence type="ECO:0000313" key="4">
    <source>
        <dbReference type="WBParaSite" id="MhA1_Contig373.frz3.gene31"/>
    </source>
</evidence>
<keyword evidence="3" id="KW-1185">Reference proteome</keyword>
<protein>
    <submittedName>
        <fullName evidence="4">Endo/exonuclease/phosphatase domain-containing protein</fullName>
    </submittedName>
</protein>
<name>A0A1I8BP50_MELHA</name>